<dbReference type="Gene3D" id="3.90.550.10">
    <property type="entry name" value="Spore Coat Polysaccharide Biosynthesis Protein SpsA, Chain A"/>
    <property type="match status" value="4"/>
</dbReference>
<dbReference type="Pfam" id="PF13432">
    <property type="entry name" value="TPR_16"/>
    <property type="match status" value="1"/>
</dbReference>
<evidence type="ECO:0000256" key="2">
    <source>
        <dbReference type="ARBA" id="ARBA00022803"/>
    </source>
</evidence>
<feature type="domain" description="Glycosyltransferase 2-like" evidence="6">
    <location>
        <begin position="669"/>
        <end position="845"/>
    </location>
</feature>
<dbReference type="Proteomes" id="UP000469346">
    <property type="component" value="Unassembled WGS sequence"/>
</dbReference>
<dbReference type="InterPro" id="IPR001173">
    <property type="entry name" value="Glyco_trans_2-like"/>
</dbReference>
<dbReference type="InterPro" id="IPR001296">
    <property type="entry name" value="Glyco_trans_1"/>
</dbReference>
<name>A0A6N9TRK5_DISTH</name>
<keyword evidence="8" id="KW-1185">Reference proteome</keyword>
<evidence type="ECO:0000313" key="8">
    <source>
        <dbReference type="Proteomes" id="UP000469346"/>
    </source>
</evidence>
<dbReference type="Pfam" id="PF07719">
    <property type="entry name" value="TPR_2"/>
    <property type="match status" value="1"/>
</dbReference>
<evidence type="ECO:0000259" key="6">
    <source>
        <dbReference type="Pfam" id="PF00535"/>
    </source>
</evidence>
<feature type="domain" description="Glycosyltransferase 2-like" evidence="6">
    <location>
        <begin position="1335"/>
        <end position="1511"/>
    </location>
</feature>
<dbReference type="SUPFAM" id="SSF53756">
    <property type="entry name" value="UDP-Glycosyltransferase/glycogen phosphorylase"/>
    <property type="match status" value="1"/>
</dbReference>
<feature type="domain" description="Glycosyltransferase 2-like" evidence="6">
    <location>
        <begin position="1625"/>
        <end position="1796"/>
    </location>
</feature>
<organism evidence="7 8">
    <name type="scientific">Dissulfurirhabdus thermomarina</name>
    <dbReference type="NCBI Taxonomy" id="1765737"/>
    <lineage>
        <taxon>Bacteria</taxon>
        <taxon>Deltaproteobacteria</taxon>
        <taxon>Dissulfurirhabdaceae</taxon>
        <taxon>Dissulfurirhabdus</taxon>
    </lineage>
</organism>
<evidence type="ECO:0000256" key="4">
    <source>
        <dbReference type="SAM" id="MobiDB-lite"/>
    </source>
</evidence>
<dbReference type="InterPro" id="IPR029044">
    <property type="entry name" value="Nucleotide-diphossugar_trans"/>
</dbReference>
<gene>
    <name evidence="7" type="ORF">G3N55_09420</name>
</gene>
<dbReference type="GO" id="GO:0016757">
    <property type="term" value="F:glycosyltransferase activity"/>
    <property type="evidence" value="ECO:0007669"/>
    <property type="project" value="InterPro"/>
</dbReference>
<dbReference type="PANTHER" id="PTHR43179:SF7">
    <property type="entry name" value="RHAMNOSYLTRANSFERASE WBBL"/>
    <property type="match status" value="1"/>
</dbReference>
<evidence type="ECO:0000313" key="7">
    <source>
        <dbReference type="EMBL" id="NDY43060.1"/>
    </source>
</evidence>
<dbReference type="InterPro" id="IPR027417">
    <property type="entry name" value="P-loop_NTPase"/>
</dbReference>
<evidence type="ECO:0000259" key="5">
    <source>
        <dbReference type="Pfam" id="PF00534"/>
    </source>
</evidence>
<keyword evidence="2 3" id="KW-0802">TPR repeat</keyword>
<evidence type="ECO:0000256" key="3">
    <source>
        <dbReference type="PROSITE-ProRule" id="PRU00339"/>
    </source>
</evidence>
<accession>A0A6N9TRK5</accession>
<dbReference type="InterPro" id="IPR019734">
    <property type="entry name" value="TPR_rpt"/>
</dbReference>
<dbReference type="SUPFAM" id="SSF52540">
    <property type="entry name" value="P-loop containing nucleoside triphosphate hydrolases"/>
    <property type="match status" value="2"/>
</dbReference>
<sequence>MTAFLLDADYEASLARRRAAKGRYHNTSQAHWIFDRPCSPSGQWLCPGWARVPEEAVGLTPEGLGMLEAKTPLRRLAHYPGNWKERPGLFFQDVLVYRKEGNDREIPAGDGGGGSDAMEQLVNKGLFVMGEPEAAQPRTIVVVGPARSGTSMVAGALHHLGLFMGTSAVDPVFEDQDLSRAMDGWNADGGAAARRIVAAYDREHEAWGWKRPSAVGYLERTHGILRRPHYIITFKDIFSISNRNRISMKSDILANMRRNHREYGQVLDFLERFRPPALLVSYEKALRFKEELVEALAGFCGLAPTPDAVRKVLDFVSPDRPQYLDLTRITKARGRVEAVTADHVIGWAAGVHHDRVVEVEIRVNGRPAGTVRADIDREDLAGVPGLERRNVGFRFTFPEGTRPVPGDTVTARVADEVSDLEGSPWVLAGDGDRPGEDADPAAGEGPVAVLVLGMHRSGTSMVGNLLARAGFDPGPPDELLAADEFNAKGYFEWRAVVELNDEILRRAGGSWHQPPEEAAVAAAGETVRERQGAILRRFGGRRFFLKDPRFCLTLPAWKPAFEAVLGRDRLRVVRIRRDPLSVARSLKRTHRLPVGKGLDLVEVYDTRADRHREGYPAFDLHYEALLGPGREGVLRRLGAFLEVSGDLVEAAREVIDPGLCHHDDRPEVSIVIPVFNRLELTIQCLDHLRRHSREVRAEVIVVDNASTDPTPDYLATLSGEPLFKVIRNERNLGFARACNQGAKAASAPYVLFLNNDTEPGPGWLSPLLEVLDADPSVAAVGAKLLFPEGTLQHAGVLVVDNHQREHRLSPIHNYYGLPGDFPDANVARTYQVLTAACLAIRREAFEAAGGFDEGYWNGFEDVDLCLRLGEAGHRLVYEPRSVVVHKESQSGAERFAKEGQNLKRLVERWRDKACYDAVILRDGRFVPTDAGRVAPYRIPDESGEASADREAPGGASLGYVPQYGMAETRTTAAAGGRRPPRAARPERPRVAVLSNCGREEACSHIRIVSPFQAHAWQVEAGWAMLRQGNEVRISRDILEAADAVIVQRLFPSEGSKPVLDWVFASGKPVIYDIDDLFFDLPESNPHHREVQAHLPYVEDVLRRARVVTVSTPLLGERLARFNANVRVVPNRVDGKAWRPRPARREGPVRVGYAGTPTHRADLEIVERAILEVAGRHEGEVTFVFMGCVTPNLLGIAGAEYVDFEAGYLRYAEKFQSLGVDVALVPLADNPFNRAKSPIKWLEYSACAIPGVYSDLPPYRPYVRDGENGCLVPNETGAWVSALERLVADAELRRRMGAAARRDVLAAHLVSTHSGQIVRVIREALGEDQGTAGVAIVIPTFNRHEDLGRCLAALRRHTDMGRCEVVVVDNGSDPPVTDVLSPGEQEGLVILRNAENLGFARACNQGAAAASADRILFLNNDTEVQAGWLEPLMRVLDRDPGVAAVGAKLLYPNGTLQHAGVAVTRDERAGDPLLPQHVFRGLPADFPEANRPRTCQALTAACLLVRRSAFEEVGGFDEGYWNGYEDVDLCFKLRQTGRRLVYQPESVVVHHESQSGPERFSRAAENIARLHEKWLGRVEPDLVVSGDGTLRPAAPGAAADYRPPDGKPAPAEPAGEGGPVPEDLVSIVILTYNQLRYTKRCVESLEAHTPEPHEVIFVDNGSTDGTRKWLARRVKRHPRWRLVANEKNLGFSKGCNQGIQAARGRTILLLNNDVVVTEGWLSGLLECLESAPDVGIVGPMTNEISGPQRVPEPGYRTLEELPAYAAAFREAHRHRRIPCRRIVGFCMLFRRELVERIGPLDERFGTGNFEDDDFCLRAAVAGYRNLIAGDVFIHHYGSRSFAGNRVDYASSMAGNRDRFREKWERVNLAEPQGRAAYCNAAVERAEFLAARGDLKAALERLQEAVDRVPDDPILYDRLCGLLVQGGLHRQALEILDALPAAVAARPDFLLHRAAALEGLERPEEAGEIADRVLSEDPDNAPAWNIKGLAAYRSGDAAEAEDCFRRAIAADPGFGLAHSNLGTLLWSSDRRDEGRALIERAFMLDPTHPDILANFQDLMDATGDLASAAGTVSEAVALHPHHKALRYLLVRALAEAGRAREAAEAAAEGLLLFGMDDEALAVARGLQQAAREAETGEGGPVGLTLAVFAGGHEATLGPSLMSGKGLADETLVVDAGASGRCLEIAEALGARVVRPGEGEGPLAAAARAARGRWLLLLRGDEVLSPQDHPAVRKACRNGTGKPGAAYVLPVRRYLDRPDGRPDFQPGDGRYPLEEAGSGWRPDEAARLVPRTLLEGLPGGPEHIDEALRDRGIPTATLQAVIHHYGEMGGRSAREA</sequence>
<dbReference type="Gene3D" id="3.40.50.2000">
    <property type="entry name" value="Glycogen Phosphorylase B"/>
    <property type="match status" value="2"/>
</dbReference>
<feature type="domain" description="Glycosyl transferase family 1" evidence="5">
    <location>
        <begin position="1237"/>
        <end position="1301"/>
    </location>
</feature>
<dbReference type="Pfam" id="PF00535">
    <property type="entry name" value="Glycos_transf_2"/>
    <property type="match status" value="3"/>
</dbReference>
<feature type="repeat" description="TPR" evidence="3">
    <location>
        <begin position="1979"/>
        <end position="2012"/>
    </location>
</feature>
<keyword evidence="1" id="KW-0677">Repeat</keyword>
<dbReference type="Pfam" id="PF00534">
    <property type="entry name" value="Glycos_transf_1"/>
    <property type="match status" value="1"/>
</dbReference>
<dbReference type="SUPFAM" id="SSF48452">
    <property type="entry name" value="TPR-like"/>
    <property type="match status" value="1"/>
</dbReference>
<dbReference type="SMART" id="SM00028">
    <property type="entry name" value="TPR"/>
    <property type="match status" value="4"/>
</dbReference>
<dbReference type="SUPFAM" id="SSF53448">
    <property type="entry name" value="Nucleotide-diphospho-sugar transferases"/>
    <property type="match status" value="4"/>
</dbReference>
<proteinExistence type="predicted"/>
<reference evidence="7 8" key="1">
    <citation type="submission" date="2020-02" db="EMBL/GenBank/DDBJ databases">
        <title>Comparative genomics of sulfur disproportionating microorganisms.</title>
        <authorList>
            <person name="Ward L.M."/>
            <person name="Bertran E."/>
            <person name="Johnston D.T."/>
        </authorList>
    </citation>
    <scope>NUCLEOTIDE SEQUENCE [LARGE SCALE GENOMIC DNA]</scope>
    <source>
        <strain evidence="7 8">DSM 100025</strain>
    </source>
</reference>
<protein>
    <submittedName>
        <fullName evidence="7">Glycosyltransferase</fullName>
    </submittedName>
</protein>
<dbReference type="Pfam" id="PF14559">
    <property type="entry name" value="TPR_19"/>
    <property type="match status" value="1"/>
</dbReference>
<dbReference type="Gene3D" id="1.25.40.10">
    <property type="entry name" value="Tetratricopeptide repeat domain"/>
    <property type="match status" value="1"/>
</dbReference>
<dbReference type="PROSITE" id="PS50005">
    <property type="entry name" value="TPR"/>
    <property type="match status" value="1"/>
</dbReference>
<feature type="region of interest" description="Disordered" evidence="4">
    <location>
        <begin position="1585"/>
        <end position="1617"/>
    </location>
</feature>
<comment type="caution">
    <text evidence="7">The sequence shown here is derived from an EMBL/GenBank/DDBJ whole genome shotgun (WGS) entry which is preliminary data.</text>
</comment>
<dbReference type="CDD" id="cd04186">
    <property type="entry name" value="GT_2_like_c"/>
    <property type="match status" value="3"/>
</dbReference>
<dbReference type="InterPro" id="IPR013105">
    <property type="entry name" value="TPR_2"/>
</dbReference>
<dbReference type="EMBL" id="JAAGRR010000115">
    <property type="protein sequence ID" value="NDY43060.1"/>
    <property type="molecule type" value="Genomic_DNA"/>
</dbReference>
<dbReference type="Gene3D" id="3.40.50.300">
    <property type="entry name" value="P-loop containing nucleotide triphosphate hydrolases"/>
    <property type="match status" value="2"/>
</dbReference>
<dbReference type="PANTHER" id="PTHR43179">
    <property type="entry name" value="RHAMNOSYLTRANSFERASE WBBL"/>
    <property type="match status" value="1"/>
</dbReference>
<keyword evidence="7" id="KW-0808">Transferase</keyword>
<evidence type="ECO:0000256" key="1">
    <source>
        <dbReference type="ARBA" id="ARBA00022737"/>
    </source>
</evidence>
<dbReference type="InterPro" id="IPR011990">
    <property type="entry name" value="TPR-like_helical_dom_sf"/>
</dbReference>